<comment type="subcellular location">
    <subcellularLocation>
        <location evidence="1">Cell membrane</location>
        <topology evidence="1">Peripheral membrane protein</topology>
    </subcellularLocation>
</comment>
<gene>
    <name evidence="8" type="ORF">RJ41_16550</name>
</gene>
<evidence type="ECO:0000256" key="2">
    <source>
        <dbReference type="ARBA" id="ARBA00010488"/>
    </source>
</evidence>
<dbReference type="OrthoDB" id="9802649at2"/>
<dbReference type="Proteomes" id="UP000031197">
    <property type="component" value="Unassembled WGS sequence"/>
</dbReference>
<dbReference type="EMBL" id="JWLW01000066">
    <property type="protein sequence ID" value="KHT44484.1"/>
    <property type="molecule type" value="Genomic_DNA"/>
</dbReference>
<dbReference type="Pfam" id="PF04464">
    <property type="entry name" value="Glyphos_transf"/>
    <property type="match status" value="1"/>
</dbReference>
<dbReference type="GO" id="GO:0005886">
    <property type="term" value="C:plasma membrane"/>
    <property type="evidence" value="ECO:0007669"/>
    <property type="project" value="UniProtKB-SubCell"/>
</dbReference>
<organism evidence="8 9">
    <name type="scientific">Alteromonas marina</name>
    <dbReference type="NCBI Taxonomy" id="203795"/>
    <lineage>
        <taxon>Bacteria</taxon>
        <taxon>Pseudomonadati</taxon>
        <taxon>Pseudomonadota</taxon>
        <taxon>Gammaproteobacteria</taxon>
        <taxon>Alteromonadales</taxon>
        <taxon>Alteromonadaceae</taxon>
        <taxon>Alteromonas/Salinimonas group</taxon>
        <taxon>Alteromonas</taxon>
    </lineage>
</organism>
<dbReference type="InterPro" id="IPR007554">
    <property type="entry name" value="Glycerophosphate_synth"/>
</dbReference>
<evidence type="ECO:0000313" key="8">
    <source>
        <dbReference type="EMBL" id="KHT44484.1"/>
    </source>
</evidence>
<dbReference type="InterPro" id="IPR051612">
    <property type="entry name" value="Teichoic_Acid_Biosynth"/>
</dbReference>
<sequence length="514" mass="59044">MLAQPHNASIDLSTKPDGNNMHTGINKNTPLYIAPANPAGRKLAKRLRSAGYCVNGFVDNLKQGDDIVNDVAHFPATAKVVLHKATYTDNVAAGLLQRQFKQKRLWLCHDDDGSPLSTASSTQPEHTAACNISFARYALPLSYRLNKLLFAICSRLFWMARLTTPKRRYLYYAEGFFDTNVLLAYREHKRQFANEPFLLGINLKQKISELDEDKEKFEKLSLKVLWRICCARRIIVDHEYTGDTFRLLRKRIPVVQLWHGLPYKALSGNRHYPDICDEVFVSSSDWFNKEIFPKIFRAKAYLSLGYPRNDAFSQSPMLRDWINAEPYNTLQQIQKNAGDIIVYAPTYRDWGNNEYPLDLAAIDTWCRKHNRAFVLKFHPFISRLFGEAMGLTENNALQQLPSYPNIYLYPSGKNIYPWLAQSYALVTDYSSIAYDFLLSDKPIVYFQYDKEEYLKLRGETLVSDSDFIAGEVVESTEEMLTALGNTKPHSSALKMKFGMKNQLASEQICRLVRD</sequence>
<dbReference type="InterPro" id="IPR043148">
    <property type="entry name" value="TagF_C"/>
</dbReference>
<keyword evidence="3" id="KW-1003">Cell membrane</keyword>
<comment type="caution">
    <text evidence="8">The sequence shown here is derived from an EMBL/GenBank/DDBJ whole genome shotgun (WGS) entry which is preliminary data.</text>
</comment>
<reference evidence="8 9" key="1">
    <citation type="submission" date="2014-12" db="EMBL/GenBank/DDBJ databases">
        <title>Genome sequencing of Alteromonas marina AD001.</title>
        <authorList>
            <person name="Adrian T.G.S."/>
            <person name="Chan K.G."/>
        </authorList>
    </citation>
    <scope>NUCLEOTIDE SEQUENCE [LARGE SCALE GENOMIC DNA]</scope>
    <source>
        <strain evidence="8 9">AD001</strain>
    </source>
</reference>
<dbReference type="Gene3D" id="3.40.50.12580">
    <property type="match status" value="1"/>
</dbReference>
<dbReference type="Gene3D" id="3.40.50.11820">
    <property type="match status" value="1"/>
</dbReference>
<dbReference type="AlphaFoldDB" id="A0A0B3YV96"/>
<evidence type="ECO:0000256" key="1">
    <source>
        <dbReference type="ARBA" id="ARBA00004202"/>
    </source>
</evidence>
<evidence type="ECO:0000256" key="6">
    <source>
        <dbReference type="ARBA" id="ARBA00023136"/>
    </source>
</evidence>
<dbReference type="SUPFAM" id="SSF53756">
    <property type="entry name" value="UDP-Glycosyltransferase/glycogen phosphorylase"/>
    <property type="match status" value="1"/>
</dbReference>
<evidence type="ECO:0000256" key="3">
    <source>
        <dbReference type="ARBA" id="ARBA00022475"/>
    </source>
</evidence>
<keyword evidence="6" id="KW-0472">Membrane</keyword>
<feature type="region of interest" description="Disordered" evidence="7">
    <location>
        <begin position="1"/>
        <end position="28"/>
    </location>
</feature>
<comment type="similarity">
    <text evidence="2">Belongs to the CDP-glycerol glycerophosphotransferase family.</text>
</comment>
<name>A0A0B3YV96_9ALTE</name>
<evidence type="ECO:0000256" key="4">
    <source>
        <dbReference type="ARBA" id="ARBA00022679"/>
    </source>
</evidence>
<evidence type="ECO:0000256" key="5">
    <source>
        <dbReference type="ARBA" id="ARBA00022944"/>
    </source>
</evidence>
<keyword evidence="5" id="KW-0777">Teichoic acid biosynthesis</keyword>
<dbReference type="GO" id="GO:0047355">
    <property type="term" value="F:CDP-glycerol glycerophosphotransferase activity"/>
    <property type="evidence" value="ECO:0007669"/>
    <property type="project" value="InterPro"/>
</dbReference>
<dbReference type="PANTHER" id="PTHR37316">
    <property type="entry name" value="TEICHOIC ACID GLYCEROL-PHOSPHATE PRIMASE"/>
    <property type="match status" value="1"/>
</dbReference>
<dbReference type="PANTHER" id="PTHR37316:SF3">
    <property type="entry name" value="TEICHOIC ACID GLYCEROL-PHOSPHATE TRANSFERASE"/>
    <property type="match status" value="1"/>
</dbReference>
<keyword evidence="9" id="KW-1185">Reference proteome</keyword>
<dbReference type="GO" id="GO:0019350">
    <property type="term" value="P:teichoic acid biosynthetic process"/>
    <property type="evidence" value="ECO:0007669"/>
    <property type="project" value="UniProtKB-KW"/>
</dbReference>
<dbReference type="InterPro" id="IPR043149">
    <property type="entry name" value="TagF_N"/>
</dbReference>
<accession>A0A0B3YV96</accession>
<protein>
    <submittedName>
        <fullName evidence="8">Uncharacterized protein</fullName>
    </submittedName>
</protein>
<evidence type="ECO:0000313" key="9">
    <source>
        <dbReference type="Proteomes" id="UP000031197"/>
    </source>
</evidence>
<proteinExistence type="inferred from homology"/>
<evidence type="ECO:0000256" key="7">
    <source>
        <dbReference type="SAM" id="MobiDB-lite"/>
    </source>
</evidence>
<keyword evidence="4" id="KW-0808">Transferase</keyword>